<gene>
    <name evidence="1" type="ORF">BCR43DRAFT_503963</name>
</gene>
<name>A0A1X2HJI4_SYNRA</name>
<organism evidence="1 2">
    <name type="scientific">Syncephalastrum racemosum</name>
    <name type="common">Filamentous fungus</name>
    <dbReference type="NCBI Taxonomy" id="13706"/>
    <lineage>
        <taxon>Eukaryota</taxon>
        <taxon>Fungi</taxon>
        <taxon>Fungi incertae sedis</taxon>
        <taxon>Mucoromycota</taxon>
        <taxon>Mucoromycotina</taxon>
        <taxon>Mucoromycetes</taxon>
        <taxon>Mucorales</taxon>
        <taxon>Syncephalastraceae</taxon>
        <taxon>Syncephalastrum</taxon>
    </lineage>
</organism>
<keyword evidence="2" id="KW-1185">Reference proteome</keyword>
<reference evidence="1 2" key="1">
    <citation type="submission" date="2016-07" db="EMBL/GenBank/DDBJ databases">
        <title>Pervasive Adenine N6-methylation of Active Genes in Fungi.</title>
        <authorList>
            <consortium name="DOE Joint Genome Institute"/>
            <person name="Mondo S.J."/>
            <person name="Dannebaum R.O."/>
            <person name="Kuo R.C."/>
            <person name="Labutti K."/>
            <person name="Haridas S."/>
            <person name="Kuo A."/>
            <person name="Salamov A."/>
            <person name="Ahrendt S.R."/>
            <person name="Lipzen A."/>
            <person name="Sullivan W."/>
            <person name="Andreopoulos W.B."/>
            <person name="Clum A."/>
            <person name="Lindquist E."/>
            <person name="Daum C."/>
            <person name="Ramamoorthy G.K."/>
            <person name="Gryganskyi A."/>
            <person name="Culley D."/>
            <person name="Magnuson J.K."/>
            <person name="James T.Y."/>
            <person name="O'Malley M.A."/>
            <person name="Stajich J.E."/>
            <person name="Spatafora J.W."/>
            <person name="Visel A."/>
            <person name="Grigoriev I.V."/>
        </authorList>
    </citation>
    <scope>NUCLEOTIDE SEQUENCE [LARGE SCALE GENOMIC DNA]</scope>
    <source>
        <strain evidence="1 2">NRRL 2496</strain>
    </source>
</reference>
<proteinExistence type="predicted"/>
<evidence type="ECO:0000313" key="2">
    <source>
        <dbReference type="Proteomes" id="UP000242180"/>
    </source>
</evidence>
<evidence type="ECO:0000313" key="1">
    <source>
        <dbReference type="EMBL" id="ORY99253.1"/>
    </source>
</evidence>
<sequence length="105" mass="12273">MSEVEHVQLPLALDEMPLIVAQLDKISNIIGSFDYVLNCDSHDYMYFSQISKVKACHDQLTPCQDVKFHSEEYQEQYHMSSQRCYRTVHFQICNVKTVHDQVISC</sequence>
<dbReference type="EMBL" id="MCGN01000003">
    <property type="protein sequence ID" value="ORY99253.1"/>
    <property type="molecule type" value="Genomic_DNA"/>
</dbReference>
<dbReference type="OrthoDB" id="2289025at2759"/>
<comment type="caution">
    <text evidence="1">The sequence shown here is derived from an EMBL/GenBank/DDBJ whole genome shotgun (WGS) entry which is preliminary data.</text>
</comment>
<dbReference type="InParanoid" id="A0A1X2HJI4"/>
<protein>
    <submittedName>
        <fullName evidence="1">Uncharacterized protein</fullName>
    </submittedName>
</protein>
<accession>A0A1X2HJI4</accession>
<dbReference type="AlphaFoldDB" id="A0A1X2HJI4"/>
<dbReference type="Proteomes" id="UP000242180">
    <property type="component" value="Unassembled WGS sequence"/>
</dbReference>